<keyword evidence="5" id="KW-1185">Reference proteome</keyword>
<dbReference type="AlphaFoldDB" id="A0AAV9WSW8"/>
<proteinExistence type="predicted"/>
<dbReference type="InterPro" id="IPR035979">
    <property type="entry name" value="RBD_domain_sf"/>
</dbReference>
<dbReference type="Proteomes" id="UP001365542">
    <property type="component" value="Unassembled WGS sequence"/>
</dbReference>
<accession>A0AAV9WSW8</accession>
<evidence type="ECO:0000313" key="5">
    <source>
        <dbReference type="Proteomes" id="UP001365542"/>
    </source>
</evidence>
<dbReference type="InterPro" id="IPR000504">
    <property type="entry name" value="RRM_dom"/>
</dbReference>
<dbReference type="GO" id="GO:0003723">
    <property type="term" value="F:RNA binding"/>
    <property type="evidence" value="ECO:0007669"/>
    <property type="project" value="UniProtKB-UniRule"/>
</dbReference>
<evidence type="ECO:0000259" key="3">
    <source>
        <dbReference type="PROSITE" id="PS50102"/>
    </source>
</evidence>
<gene>
    <name evidence="4" type="ORF">TWF694_005354</name>
</gene>
<feature type="domain" description="RRM" evidence="3">
    <location>
        <begin position="5"/>
        <end position="86"/>
    </location>
</feature>
<dbReference type="Pfam" id="PF00076">
    <property type="entry name" value="RRM_1"/>
    <property type="match status" value="1"/>
</dbReference>
<protein>
    <recommendedName>
        <fullName evidence="3">RRM domain-containing protein</fullName>
    </recommendedName>
</protein>
<evidence type="ECO:0000256" key="1">
    <source>
        <dbReference type="ARBA" id="ARBA00022884"/>
    </source>
</evidence>
<evidence type="ECO:0000256" key="2">
    <source>
        <dbReference type="PROSITE-ProRule" id="PRU00176"/>
    </source>
</evidence>
<organism evidence="4 5">
    <name type="scientific">Orbilia ellipsospora</name>
    <dbReference type="NCBI Taxonomy" id="2528407"/>
    <lineage>
        <taxon>Eukaryota</taxon>
        <taxon>Fungi</taxon>
        <taxon>Dikarya</taxon>
        <taxon>Ascomycota</taxon>
        <taxon>Pezizomycotina</taxon>
        <taxon>Orbiliomycetes</taxon>
        <taxon>Orbiliales</taxon>
        <taxon>Orbiliaceae</taxon>
        <taxon>Orbilia</taxon>
    </lineage>
</organism>
<dbReference type="InterPro" id="IPR012677">
    <property type="entry name" value="Nucleotide-bd_a/b_plait_sf"/>
</dbReference>
<keyword evidence="1 2" id="KW-0694">RNA-binding</keyword>
<dbReference type="Gene3D" id="3.30.70.330">
    <property type="match status" value="1"/>
</dbReference>
<dbReference type="PANTHER" id="PTHR48027">
    <property type="entry name" value="HETEROGENEOUS NUCLEAR RIBONUCLEOPROTEIN 87F-RELATED"/>
    <property type="match status" value="1"/>
</dbReference>
<reference evidence="4 5" key="1">
    <citation type="submission" date="2019-10" db="EMBL/GenBank/DDBJ databases">
        <authorList>
            <person name="Palmer J.M."/>
        </authorList>
    </citation>
    <scope>NUCLEOTIDE SEQUENCE [LARGE SCALE GENOMIC DNA]</scope>
    <source>
        <strain evidence="4 5">TWF694</strain>
    </source>
</reference>
<dbReference type="EMBL" id="JAVHJO010000017">
    <property type="protein sequence ID" value="KAK6525208.1"/>
    <property type="molecule type" value="Genomic_DNA"/>
</dbReference>
<dbReference type="SMART" id="SM00360">
    <property type="entry name" value="RRM"/>
    <property type="match status" value="1"/>
</dbReference>
<evidence type="ECO:0000313" key="4">
    <source>
        <dbReference type="EMBL" id="KAK6525208.1"/>
    </source>
</evidence>
<sequence>MPQAVQIYVGSFTTDITAENLEEHFNLFSFGEILDSKVIYNQNGESQCFGFVTIAFEDDADIDAAVDQANSTDLQGNCLEVRRAADGEQDQAEQDAMNQGDGETVEIIESEEIVEEEE</sequence>
<dbReference type="SUPFAM" id="SSF54928">
    <property type="entry name" value="RNA-binding domain, RBD"/>
    <property type="match status" value="1"/>
</dbReference>
<comment type="caution">
    <text evidence="4">The sequence shown here is derived from an EMBL/GenBank/DDBJ whole genome shotgun (WGS) entry which is preliminary data.</text>
</comment>
<dbReference type="InterPro" id="IPR052462">
    <property type="entry name" value="SLIRP/GR-RBP-like"/>
</dbReference>
<name>A0AAV9WSW8_9PEZI</name>
<dbReference type="PROSITE" id="PS50102">
    <property type="entry name" value="RRM"/>
    <property type="match status" value="1"/>
</dbReference>